<dbReference type="InterPro" id="IPR018108">
    <property type="entry name" value="MCP_transmembrane"/>
</dbReference>
<keyword evidence="2 5" id="KW-0812">Transmembrane</keyword>
<keyword evidence="6" id="KW-0813">Transport</keyword>
<accession>A0A9P6LB54</accession>
<comment type="similarity">
    <text evidence="6">Belongs to the mitochondrial carrier (TC 2.A.29) family.</text>
</comment>
<comment type="caution">
    <text evidence="8">The sequence shown here is derived from an EMBL/GenBank/DDBJ whole genome shotgun (WGS) entry which is preliminary data.</text>
</comment>
<feature type="transmembrane region" description="Helical" evidence="7">
    <location>
        <begin position="52"/>
        <end position="70"/>
    </location>
</feature>
<evidence type="ECO:0000256" key="5">
    <source>
        <dbReference type="PROSITE-ProRule" id="PRU00282"/>
    </source>
</evidence>
<organism evidence="8 9">
    <name type="scientific">Thelephora terrestris</name>
    <dbReference type="NCBI Taxonomy" id="56493"/>
    <lineage>
        <taxon>Eukaryota</taxon>
        <taxon>Fungi</taxon>
        <taxon>Dikarya</taxon>
        <taxon>Basidiomycota</taxon>
        <taxon>Agaricomycotina</taxon>
        <taxon>Agaricomycetes</taxon>
        <taxon>Thelephorales</taxon>
        <taxon>Thelephoraceae</taxon>
        <taxon>Thelephora</taxon>
    </lineage>
</organism>
<dbReference type="Gene3D" id="1.50.40.10">
    <property type="entry name" value="Mitochondrial carrier domain"/>
    <property type="match status" value="1"/>
</dbReference>
<reference evidence="8" key="1">
    <citation type="journal article" date="2020" name="Nat. Commun.">
        <title>Large-scale genome sequencing of mycorrhizal fungi provides insights into the early evolution of symbiotic traits.</title>
        <authorList>
            <person name="Miyauchi S."/>
            <person name="Kiss E."/>
            <person name="Kuo A."/>
            <person name="Drula E."/>
            <person name="Kohler A."/>
            <person name="Sanchez-Garcia M."/>
            <person name="Morin E."/>
            <person name="Andreopoulos B."/>
            <person name="Barry K.W."/>
            <person name="Bonito G."/>
            <person name="Buee M."/>
            <person name="Carver A."/>
            <person name="Chen C."/>
            <person name="Cichocki N."/>
            <person name="Clum A."/>
            <person name="Culley D."/>
            <person name="Crous P.W."/>
            <person name="Fauchery L."/>
            <person name="Girlanda M."/>
            <person name="Hayes R.D."/>
            <person name="Keri Z."/>
            <person name="LaButti K."/>
            <person name="Lipzen A."/>
            <person name="Lombard V."/>
            <person name="Magnuson J."/>
            <person name="Maillard F."/>
            <person name="Murat C."/>
            <person name="Nolan M."/>
            <person name="Ohm R.A."/>
            <person name="Pangilinan J."/>
            <person name="Pereira M.F."/>
            <person name="Perotto S."/>
            <person name="Peter M."/>
            <person name="Pfister S."/>
            <person name="Riley R."/>
            <person name="Sitrit Y."/>
            <person name="Stielow J.B."/>
            <person name="Szollosi G."/>
            <person name="Zifcakova L."/>
            <person name="Stursova M."/>
            <person name="Spatafora J.W."/>
            <person name="Tedersoo L."/>
            <person name="Vaario L.M."/>
            <person name="Yamada A."/>
            <person name="Yan M."/>
            <person name="Wang P."/>
            <person name="Xu J."/>
            <person name="Bruns T."/>
            <person name="Baldrian P."/>
            <person name="Vilgalys R."/>
            <person name="Dunand C."/>
            <person name="Henrissat B."/>
            <person name="Grigoriev I.V."/>
            <person name="Hibbett D."/>
            <person name="Nagy L.G."/>
            <person name="Martin F.M."/>
        </authorList>
    </citation>
    <scope>NUCLEOTIDE SEQUENCE</scope>
    <source>
        <strain evidence="8">UH-Tt-Lm1</strain>
    </source>
</reference>
<dbReference type="PANTHER" id="PTHR47567:SF1">
    <property type="entry name" value="NAD-DEPENDENT EPIMERASE_DEHYDRATASE DOMAIN-CONTAINING PROTEIN"/>
    <property type="match status" value="1"/>
</dbReference>
<keyword evidence="9" id="KW-1185">Reference proteome</keyword>
<feature type="repeat" description="Solcar" evidence="5">
    <location>
        <begin position="194"/>
        <end position="274"/>
    </location>
</feature>
<dbReference type="PANTHER" id="PTHR47567">
    <property type="entry name" value="MITOCHONDRIAL SUBSTRATE/SOLUTE CARRIER"/>
    <property type="match status" value="1"/>
</dbReference>
<dbReference type="EMBL" id="WIUZ02000002">
    <property type="protein sequence ID" value="KAF9790806.1"/>
    <property type="molecule type" value="Genomic_DNA"/>
</dbReference>
<feature type="transmembrane region" description="Helical" evidence="7">
    <location>
        <begin position="100"/>
        <end position="125"/>
    </location>
</feature>
<evidence type="ECO:0000256" key="3">
    <source>
        <dbReference type="ARBA" id="ARBA00022989"/>
    </source>
</evidence>
<proteinExistence type="inferred from homology"/>
<keyword evidence="4 5" id="KW-0472">Membrane</keyword>
<evidence type="ECO:0000256" key="2">
    <source>
        <dbReference type="ARBA" id="ARBA00022692"/>
    </source>
</evidence>
<protein>
    <submittedName>
        <fullName evidence="8">Mitochondrial carrier domain-containing protein</fullName>
    </submittedName>
</protein>
<dbReference type="InterPro" id="IPR023395">
    <property type="entry name" value="MCP_dom_sf"/>
</dbReference>
<evidence type="ECO:0000256" key="4">
    <source>
        <dbReference type="ARBA" id="ARBA00023136"/>
    </source>
</evidence>
<gene>
    <name evidence="8" type="ORF">BJ322DRAFT_411957</name>
</gene>
<evidence type="ECO:0000256" key="7">
    <source>
        <dbReference type="SAM" id="Phobius"/>
    </source>
</evidence>
<feature type="transmembrane region" description="Helical" evidence="7">
    <location>
        <begin position="242"/>
        <end position="265"/>
    </location>
</feature>
<evidence type="ECO:0000313" key="8">
    <source>
        <dbReference type="EMBL" id="KAF9790806.1"/>
    </source>
</evidence>
<dbReference type="Pfam" id="PF00153">
    <property type="entry name" value="Mito_carr"/>
    <property type="match status" value="1"/>
</dbReference>
<reference evidence="8" key="2">
    <citation type="submission" date="2020-11" db="EMBL/GenBank/DDBJ databases">
        <authorList>
            <consortium name="DOE Joint Genome Institute"/>
            <person name="Kuo A."/>
            <person name="Miyauchi S."/>
            <person name="Kiss E."/>
            <person name="Drula E."/>
            <person name="Kohler A."/>
            <person name="Sanchez-Garcia M."/>
            <person name="Andreopoulos B."/>
            <person name="Barry K.W."/>
            <person name="Bonito G."/>
            <person name="Buee M."/>
            <person name="Carver A."/>
            <person name="Chen C."/>
            <person name="Cichocki N."/>
            <person name="Clum A."/>
            <person name="Culley D."/>
            <person name="Crous P.W."/>
            <person name="Fauchery L."/>
            <person name="Girlanda M."/>
            <person name="Hayes R."/>
            <person name="Keri Z."/>
            <person name="Labutti K."/>
            <person name="Lipzen A."/>
            <person name="Lombard V."/>
            <person name="Magnuson J."/>
            <person name="Maillard F."/>
            <person name="Morin E."/>
            <person name="Murat C."/>
            <person name="Nolan M."/>
            <person name="Ohm R."/>
            <person name="Pangilinan J."/>
            <person name="Pereira M."/>
            <person name="Perotto S."/>
            <person name="Peter M."/>
            <person name="Riley R."/>
            <person name="Sitrit Y."/>
            <person name="Stielow B."/>
            <person name="Szollosi G."/>
            <person name="Zifcakova L."/>
            <person name="Stursova M."/>
            <person name="Spatafora J.W."/>
            <person name="Tedersoo L."/>
            <person name="Vaario L.-M."/>
            <person name="Yamada A."/>
            <person name="Yan M."/>
            <person name="Wang P."/>
            <person name="Xu J."/>
            <person name="Bruns T."/>
            <person name="Baldrian P."/>
            <person name="Vilgalys R."/>
            <person name="Henrissat B."/>
            <person name="Grigoriev I.V."/>
            <person name="Hibbett D."/>
            <person name="Nagy L.G."/>
            <person name="Martin F.M."/>
        </authorList>
    </citation>
    <scope>NUCLEOTIDE SEQUENCE</scope>
    <source>
        <strain evidence="8">UH-Tt-Lm1</strain>
    </source>
</reference>
<dbReference type="PROSITE" id="PS50920">
    <property type="entry name" value="SOLCAR"/>
    <property type="match status" value="1"/>
</dbReference>
<sequence length="375" mass="41638">MPSKPSRTGSSNLFGERQPLLKQHTVDTLVTVRSELEAASQNGSGTHGAWKVFFFLICSICLNAVIAFIANENGEGDETNYLPPSQSSQLESPRFDYKWALWRALGGGLTGAIAALIQVVTLMPLRTTLNHQHRSGTTITKAIKTLHSNGSYSRYYQGLPVALIYRILARFGDTAANVGILALLGSNTSTGPLPSPIKTVFASLCATAFRFIITPIDTVCTTFQVEGKSGLKSLRKRIKERGITCLWSGVAATATISFVEHYFWFATYNYLREELKKQHTVEWVLSRQAFIGFCASLVSYAMLFPLVALVMMYLLFHGADSRSLKEVREIVVADGGLVLFGRGWQMRMIERGFQGAVFAVLWKVFMGVWNKYIDY</sequence>
<evidence type="ECO:0000256" key="6">
    <source>
        <dbReference type="RuleBase" id="RU000488"/>
    </source>
</evidence>
<evidence type="ECO:0000256" key="1">
    <source>
        <dbReference type="ARBA" id="ARBA00004141"/>
    </source>
</evidence>
<evidence type="ECO:0000313" key="9">
    <source>
        <dbReference type="Proteomes" id="UP000736335"/>
    </source>
</evidence>
<dbReference type="OrthoDB" id="409948at2759"/>
<dbReference type="AlphaFoldDB" id="A0A9P6LB54"/>
<feature type="transmembrane region" description="Helical" evidence="7">
    <location>
        <begin position="290"/>
        <end position="316"/>
    </location>
</feature>
<dbReference type="Proteomes" id="UP000736335">
    <property type="component" value="Unassembled WGS sequence"/>
</dbReference>
<feature type="transmembrane region" description="Helical" evidence="7">
    <location>
        <begin position="352"/>
        <end position="369"/>
    </location>
</feature>
<name>A0A9P6LB54_9AGAM</name>
<dbReference type="SUPFAM" id="SSF103506">
    <property type="entry name" value="Mitochondrial carrier"/>
    <property type="match status" value="1"/>
</dbReference>
<dbReference type="GO" id="GO:0016020">
    <property type="term" value="C:membrane"/>
    <property type="evidence" value="ECO:0007669"/>
    <property type="project" value="UniProtKB-SubCell"/>
</dbReference>
<comment type="subcellular location">
    <subcellularLocation>
        <location evidence="1">Membrane</location>
        <topology evidence="1">Multi-pass membrane protein</topology>
    </subcellularLocation>
</comment>
<keyword evidence="3 7" id="KW-1133">Transmembrane helix</keyword>